<sequence length="292" mass="33305">MISGIYLVLYAISMNSKYKPNDYIDAIVDKHKRVESIKGRQVLLIGDSNIAFGLDSDVISDSVNLPVTNMALEVGLGLEFILEEAKDLLEPNDVAVLSIEYLMTLEGSYISKYQAGMALPVSNDYFDRDINSELIIDNYFTRKRLFEFNTTKISNRDIVYNRKAFNEFGDLTSHRSKKPHKGNLMLPPPQETDKKELITAIDEFTQYCKQNRISVYYTFPSIAQSAYAKNAALINQFTNRLNQIDHLIFLDGSKESVKPDSLFFDSVFHLTYNERAKRSKILGNHLKNALKS</sequence>
<organism evidence="1 2">
    <name type="scientific">Polluticaenibacter yanchengensis</name>
    <dbReference type="NCBI Taxonomy" id="3014562"/>
    <lineage>
        <taxon>Bacteria</taxon>
        <taxon>Pseudomonadati</taxon>
        <taxon>Bacteroidota</taxon>
        <taxon>Chitinophagia</taxon>
        <taxon>Chitinophagales</taxon>
        <taxon>Chitinophagaceae</taxon>
        <taxon>Polluticaenibacter</taxon>
    </lineage>
</organism>
<accession>A0ABT4UJ70</accession>
<gene>
    <name evidence="1" type="ORF">O3P16_08370</name>
</gene>
<evidence type="ECO:0008006" key="3">
    <source>
        <dbReference type="Google" id="ProtNLM"/>
    </source>
</evidence>
<keyword evidence="2" id="KW-1185">Reference proteome</keyword>
<evidence type="ECO:0000313" key="1">
    <source>
        <dbReference type="EMBL" id="MDA3614820.1"/>
    </source>
</evidence>
<dbReference type="Proteomes" id="UP001210231">
    <property type="component" value="Unassembled WGS sequence"/>
</dbReference>
<name>A0ABT4UJ70_9BACT</name>
<dbReference type="EMBL" id="JAQGEF010000008">
    <property type="protein sequence ID" value="MDA3614820.1"/>
    <property type="molecule type" value="Genomic_DNA"/>
</dbReference>
<proteinExistence type="predicted"/>
<protein>
    <recommendedName>
        <fullName evidence="3">DUF1574 domain-containing protein</fullName>
    </recommendedName>
</protein>
<reference evidence="1 2" key="1">
    <citation type="submission" date="2022-12" db="EMBL/GenBank/DDBJ databases">
        <title>Chitinophagaceae gen. sp. nov., a new member of the family Chitinophagaceae, isolated from soil in a chemical factory.</title>
        <authorList>
            <person name="Ke Z."/>
        </authorList>
    </citation>
    <scope>NUCLEOTIDE SEQUENCE [LARGE SCALE GENOMIC DNA]</scope>
    <source>
        <strain evidence="1 2">LY-5</strain>
    </source>
</reference>
<comment type="caution">
    <text evidence="1">The sequence shown here is derived from an EMBL/GenBank/DDBJ whole genome shotgun (WGS) entry which is preliminary data.</text>
</comment>
<evidence type="ECO:0000313" key="2">
    <source>
        <dbReference type="Proteomes" id="UP001210231"/>
    </source>
</evidence>